<evidence type="ECO:0000256" key="4">
    <source>
        <dbReference type="ARBA" id="ARBA00022833"/>
    </source>
</evidence>
<proteinExistence type="inferred from homology"/>
<evidence type="ECO:0000256" key="3">
    <source>
        <dbReference type="ARBA" id="ARBA00022723"/>
    </source>
</evidence>
<dbReference type="Gene3D" id="3.40.830.10">
    <property type="entry name" value="LigB-like"/>
    <property type="match status" value="1"/>
</dbReference>
<reference evidence="7 8" key="1">
    <citation type="submission" date="2018-07" db="EMBL/GenBank/DDBJ databases">
        <title>Genome sequencing of Moraxellaceae gen. HYN0046.</title>
        <authorList>
            <person name="Kim M."/>
            <person name="Yi H."/>
        </authorList>
    </citation>
    <scope>NUCLEOTIDE SEQUENCE [LARGE SCALE GENOMIC DNA]</scope>
    <source>
        <strain evidence="7 8">HYN0046</strain>
    </source>
</reference>
<comment type="cofactor">
    <cofactor evidence="1">
        <name>Zn(2+)</name>
        <dbReference type="ChEBI" id="CHEBI:29105"/>
    </cofactor>
</comment>
<dbReference type="NCBIfam" id="NF007914">
    <property type="entry name" value="PRK10628.1"/>
    <property type="match status" value="1"/>
</dbReference>
<dbReference type="GO" id="GO:0008198">
    <property type="term" value="F:ferrous iron binding"/>
    <property type="evidence" value="ECO:0007669"/>
    <property type="project" value="InterPro"/>
</dbReference>
<keyword evidence="8" id="KW-1185">Reference proteome</keyword>
<dbReference type="InterPro" id="IPR014436">
    <property type="entry name" value="Extradiol_dOase_DODA"/>
</dbReference>
<dbReference type="InterPro" id="IPR004183">
    <property type="entry name" value="Xdiol_dOase_suB"/>
</dbReference>
<evidence type="ECO:0000256" key="5">
    <source>
        <dbReference type="ARBA" id="ARBA00023002"/>
    </source>
</evidence>
<dbReference type="Pfam" id="PF02900">
    <property type="entry name" value="LigB"/>
    <property type="match status" value="1"/>
</dbReference>
<gene>
    <name evidence="7" type="ORF">HYN46_10195</name>
</gene>
<comment type="similarity">
    <text evidence="2">Belongs to the DODA-type extradiol aromatic ring-opening dioxygenase family.</text>
</comment>
<protein>
    <submittedName>
        <fullName evidence="7">4,5-DOPA dioxygenase extradiol</fullName>
    </submittedName>
</protein>
<evidence type="ECO:0000256" key="1">
    <source>
        <dbReference type="ARBA" id="ARBA00001947"/>
    </source>
</evidence>
<keyword evidence="7" id="KW-0223">Dioxygenase</keyword>
<dbReference type="RefSeq" id="WP_114899283.1">
    <property type="nucleotide sequence ID" value="NZ_CP031222.1"/>
</dbReference>
<dbReference type="SUPFAM" id="SSF53213">
    <property type="entry name" value="LigB-like"/>
    <property type="match status" value="1"/>
</dbReference>
<dbReference type="AlphaFoldDB" id="A0A345P7B4"/>
<dbReference type="PANTHER" id="PTHR30096">
    <property type="entry name" value="4,5-DOPA DIOXYGENASE EXTRADIOL-LIKE PROTEIN"/>
    <property type="match status" value="1"/>
</dbReference>
<name>A0A345P7B4_9GAMM</name>
<evidence type="ECO:0000259" key="6">
    <source>
        <dbReference type="Pfam" id="PF02900"/>
    </source>
</evidence>
<dbReference type="CDD" id="cd07363">
    <property type="entry name" value="45_DOPA_Dioxygenase"/>
    <property type="match status" value="1"/>
</dbReference>
<evidence type="ECO:0000313" key="7">
    <source>
        <dbReference type="EMBL" id="AXI03173.1"/>
    </source>
</evidence>
<keyword evidence="3" id="KW-0479">Metal-binding</keyword>
<dbReference type="OrthoDB" id="9790889at2"/>
<dbReference type="PIRSF" id="PIRSF006157">
    <property type="entry name" value="Doxgns_DODA"/>
    <property type="match status" value="1"/>
</dbReference>
<dbReference type="Proteomes" id="UP000253940">
    <property type="component" value="Chromosome"/>
</dbReference>
<accession>A0A345P7B4</accession>
<dbReference type="EMBL" id="CP031222">
    <property type="protein sequence ID" value="AXI03173.1"/>
    <property type="molecule type" value="Genomic_DNA"/>
</dbReference>
<dbReference type="PANTHER" id="PTHR30096:SF0">
    <property type="entry name" value="4,5-DOPA DIOXYGENASE EXTRADIOL-LIKE PROTEIN"/>
    <property type="match status" value="1"/>
</dbReference>
<sequence length="266" mass="29617">MMMTLETNSSIAKMPAVFLGHGSPMNAIEQNRYTEAWRHLGQDLPRPKAILMISAHWYTRGTGVTAMQHPKTIHDFGGFPQALFDFRYPARGDAELAAQISQLLLPTTVTLDHGWGLDHGTWSVLTHVYPDADIPVLQLSIDATLSAEQHVALIRQLAVLREQGVLIMGSGNVVHNLRVMDWNVGSRSFDWAEQFNESVKRHFLDRNIEALIDYMKLEGAKLSVPTAEHFLPFLYIAALMTDDDPLKIIVDGGEMGSITMLSVQVG</sequence>
<organism evidence="7 8">
    <name type="scientific">Aquirhabdus parva</name>
    <dbReference type="NCBI Taxonomy" id="2283318"/>
    <lineage>
        <taxon>Bacteria</taxon>
        <taxon>Pseudomonadati</taxon>
        <taxon>Pseudomonadota</taxon>
        <taxon>Gammaproteobacteria</taxon>
        <taxon>Moraxellales</taxon>
        <taxon>Moraxellaceae</taxon>
        <taxon>Aquirhabdus</taxon>
    </lineage>
</organism>
<dbReference type="KEGG" id="mbah:HYN46_10195"/>
<keyword evidence="4" id="KW-0862">Zinc</keyword>
<feature type="domain" description="Extradiol ring-cleavage dioxygenase class III enzyme subunit B" evidence="6">
    <location>
        <begin position="33"/>
        <end position="243"/>
    </location>
</feature>
<keyword evidence="5" id="KW-0560">Oxidoreductase</keyword>
<dbReference type="GO" id="GO:0016702">
    <property type="term" value="F:oxidoreductase activity, acting on single donors with incorporation of molecular oxygen, incorporation of two atoms of oxygen"/>
    <property type="evidence" value="ECO:0007669"/>
    <property type="project" value="UniProtKB-ARBA"/>
</dbReference>
<dbReference type="GO" id="GO:0008270">
    <property type="term" value="F:zinc ion binding"/>
    <property type="evidence" value="ECO:0007669"/>
    <property type="project" value="InterPro"/>
</dbReference>
<evidence type="ECO:0000313" key="8">
    <source>
        <dbReference type="Proteomes" id="UP000253940"/>
    </source>
</evidence>
<evidence type="ECO:0000256" key="2">
    <source>
        <dbReference type="ARBA" id="ARBA00007581"/>
    </source>
</evidence>